<keyword evidence="4 7" id="KW-0808">Transferase</keyword>
<organism evidence="9">
    <name type="scientific">Trichuris suis</name>
    <name type="common">pig whipworm</name>
    <dbReference type="NCBI Taxonomy" id="68888"/>
    <lineage>
        <taxon>Eukaryota</taxon>
        <taxon>Metazoa</taxon>
        <taxon>Ecdysozoa</taxon>
        <taxon>Nematoda</taxon>
        <taxon>Enoplea</taxon>
        <taxon>Dorylaimia</taxon>
        <taxon>Trichinellida</taxon>
        <taxon>Trichuridae</taxon>
        <taxon>Trichuris</taxon>
    </lineage>
</organism>
<dbReference type="PANTHER" id="PTHR12049:SF7">
    <property type="entry name" value="PROTEIN ARGININE METHYLTRANSFERASE NDUFAF7, MITOCHONDRIAL"/>
    <property type="match status" value="1"/>
</dbReference>
<reference evidence="9 10" key="1">
    <citation type="journal article" date="2014" name="Nat. Genet.">
        <title>Genome and transcriptome of the porcine whipworm Trichuris suis.</title>
        <authorList>
            <person name="Jex A.R."/>
            <person name="Nejsum P."/>
            <person name="Schwarz E.M."/>
            <person name="Hu L."/>
            <person name="Young N.D."/>
            <person name="Hall R.S."/>
            <person name="Korhonen P.K."/>
            <person name="Liao S."/>
            <person name="Thamsborg S."/>
            <person name="Xia J."/>
            <person name="Xu P."/>
            <person name="Wang S."/>
            <person name="Scheerlinck J.P."/>
            <person name="Hofmann A."/>
            <person name="Sternberg P.W."/>
            <person name="Wang J."/>
            <person name="Gasser R.B."/>
        </authorList>
    </citation>
    <scope>NUCLEOTIDE SEQUENCE [LARGE SCALE GENOMIC DNA]</scope>
    <source>
        <strain evidence="9">DCEP-RM93F</strain>
        <strain evidence="8">DCEP-RM93M</strain>
    </source>
</reference>
<proteinExistence type="inferred from homology"/>
<dbReference type="InterPro" id="IPR003788">
    <property type="entry name" value="NDUFAF7"/>
</dbReference>
<comment type="similarity">
    <text evidence="2 7">Belongs to the NDUFAF7 family.</text>
</comment>
<evidence type="ECO:0000256" key="4">
    <source>
        <dbReference type="ARBA" id="ARBA00022679"/>
    </source>
</evidence>
<dbReference type="GO" id="GO:0032259">
    <property type="term" value="P:methylation"/>
    <property type="evidence" value="ECO:0007669"/>
    <property type="project" value="UniProtKB-KW"/>
</dbReference>
<evidence type="ECO:0000256" key="5">
    <source>
        <dbReference type="ARBA" id="ARBA00023128"/>
    </source>
</evidence>
<dbReference type="SUPFAM" id="SSF53335">
    <property type="entry name" value="S-adenosyl-L-methionine-dependent methyltransferases"/>
    <property type="match status" value="1"/>
</dbReference>
<evidence type="ECO:0000256" key="3">
    <source>
        <dbReference type="ARBA" id="ARBA00022603"/>
    </source>
</evidence>
<gene>
    <name evidence="8" type="ORF">M513_10058</name>
    <name evidence="9" type="ORF">M514_10058</name>
</gene>
<comment type="subcellular location">
    <subcellularLocation>
        <location evidence="1 7">Mitochondrion</location>
    </subcellularLocation>
</comment>
<keyword evidence="3 7" id="KW-0489">Methyltransferase</keyword>
<protein>
    <recommendedName>
        <fullName evidence="7">Protein arginine methyltransferase NDUFAF7</fullName>
        <ecNumber evidence="7">2.1.1.320</ecNumber>
    </recommendedName>
</protein>
<dbReference type="GO" id="GO:0035243">
    <property type="term" value="F:protein-arginine omega-N symmetric methyltransferase activity"/>
    <property type="evidence" value="ECO:0007669"/>
    <property type="project" value="UniProtKB-EC"/>
</dbReference>
<dbReference type="GO" id="GO:0032981">
    <property type="term" value="P:mitochondrial respiratory chain complex I assembly"/>
    <property type="evidence" value="ECO:0007669"/>
    <property type="project" value="TreeGrafter"/>
</dbReference>
<dbReference type="PANTHER" id="PTHR12049">
    <property type="entry name" value="PROTEIN ARGININE METHYLTRANSFERASE NDUFAF7, MITOCHONDRIAL"/>
    <property type="match status" value="1"/>
</dbReference>
<evidence type="ECO:0000313" key="10">
    <source>
        <dbReference type="Proteomes" id="UP000030764"/>
    </source>
</evidence>
<evidence type="ECO:0000256" key="1">
    <source>
        <dbReference type="ARBA" id="ARBA00004173"/>
    </source>
</evidence>
<dbReference type="Pfam" id="PF02636">
    <property type="entry name" value="Methyltransf_28"/>
    <property type="match status" value="1"/>
</dbReference>
<keyword evidence="5 7" id="KW-0496">Mitochondrion</keyword>
<accession>A0A085NHE5</accession>
<comment type="catalytic activity">
    <reaction evidence="6 7">
        <text>L-arginyl-[protein] + 2 S-adenosyl-L-methionine = N(omega),N(omega)'-dimethyl-L-arginyl-[protein] + 2 S-adenosyl-L-homocysteine + 2 H(+)</text>
        <dbReference type="Rhea" id="RHEA:48108"/>
        <dbReference type="Rhea" id="RHEA-COMP:10532"/>
        <dbReference type="Rhea" id="RHEA-COMP:11992"/>
        <dbReference type="ChEBI" id="CHEBI:15378"/>
        <dbReference type="ChEBI" id="CHEBI:29965"/>
        <dbReference type="ChEBI" id="CHEBI:57856"/>
        <dbReference type="ChEBI" id="CHEBI:59789"/>
        <dbReference type="ChEBI" id="CHEBI:88221"/>
        <dbReference type="EC" id="2.1.1.320"/>
    </reaction>
</comment>
<evidence type="ECO:0000256" key="2">
    <source>
        <dbReference type="ARBA" id="ARBA00005891"/>
    </source>
</evidence>
<dbReference type="EMBL" id="KL363278">
    <property type="protein sequence ID" value="KFD49116.1"/>
    <property type="molecule type" value="Genomic_DNA"/>
</dbReference>
<dbReference type="InterPro" id="IPR029063">
    <property type="entry name" value="SAM-dependent_MTases_sf"/>
</dbReference>
<dbReference type="EMBL" id="KL367500">
    <property type="protein sequence ID" value="KFD68891.1"/>
    <property type="molecule type" value="Genomic_DNA"/>
</dbReference>
<keyword evidence="10" id="KW-1185">Reference proteome</keyword>
<name>A0A085NHE5_9BILA</name>
<dbReference type="Proteomes" id="UP000030758">
    <property type="component" value="Unassembled WGS sequence"/>
</dbReference>
<dbReference type="AlphaFoldDB" id="A0A085NHE5"/>
<dbReference type="Proteomes" id="UP000030764">
    <property type="component" value="Unassembled WGS sequence"/>
</dbReference>
<evidence type="ECO:0000256" key="7">
    <source>
        <dbReference type="RuleBase" id="RU364114"/>
    </source>
</evidence>
<comment type="function">
    <text evidence="7">Arginine methyltransferase involved in the assembly or stability of mitochondrial NADH:ubiquinone oxidoreductase complex (complex I).</text>
</comment>
<sequence length="415" mass="46756">MFKLNSAMKAFRLSTLSRFARWFWKMESAQCSQQCDSPLLKLLLNEIESRGPITVAQYMQRALTCPGLGYYVRDREHFGDKGDFITSPEVSQLLGEMLALWCIHEVSELAHGGPFSVVELGPGSGKLMLDMLRTFSQFELTSRLSVHMVEISPTLVRRQKELLCGQLDGRTLFGQPIFWHGSVDDVPNGFSFFVAHEFFDAMPVHKFKKVGNLWREVLVDKGEGDKLRFCLAPEVTPSQSAYLDNTLTADACDWEVSPASAIVMQSLVKKITSFGGAAIVVDYGQDGNGGDTLRAYSSHKQVDPLSNPGFCDLTADVDFNYLRQQVSDAAYTIGPISQREFLLNMGMVFRLERLLQRAKTKEQRDFLKASYDYLIDPAKMGSRFKMFAVFPKVLQKYLDIKPPAGFERPTVSQTR</sequence>
<evidence type="ECO:0000313" key="8">
    <source>
        <dbReference type="EMBL" id="KFD49116.1"/>
    </source>
</evidence>
<dbReference type="InterPro" id="IPR038375">
    <property type="entry name" value="NDUFAF7_sf"/>
</dbReference>
<dbReference type="EC" id="2.1.1.320" evidence="7"/>
<dbReference type="Gene3D" id="3.40.50.12710">
    <property type="match status" value="1"/>
</dbReference>
<dbReference type="GO" id="GO:0005739">
    <property type="term" value="C:mitochondrion"/>
    <property type="evidence" value="ECO:0007669"/>
    <property type="project" value="UniProtKB-SubCell"/>
</dbReference>
<evidence type="ECO:0000313" key="9">
    <source>
        <dbReference type="EMBL" id="KFD68891.1"/>
    </source>
</evidence>
<evidence type="ECO:0000256" key="6">
    <source>
        <dbReference type="ARBA" id="ARBA00048612"/>
    </source>
</evidence>